<proteinExistence type="inferred from homology"/>
<feature type="domain" description="Barstar (barnase inhibitor)" evidence="2">
    <location>
        <begin position="39"/>
        <end position="133"/>
    </location>
</feature>
<name>A0A6M4GYK0_9PROT</name>
<keyword evidence="4" id="KW-1185">Reference proteome</keyword>
<organism evidence="3 4">
    <name type="scientific">Usitatibacter rugosus</name>
    <dbReference type="NCBI Taxonomy" id="2732067"/>
    <lineage>
        <taxon>Bacteria</taxon>
        <taxon>Pseudomonadati</taxon>
        <taxon>Pseudomonadota</taxon>
        <taxon>Betaproteobacteria</taxon>
        <taxon>Nitrosomonadales</taxon>
        <taxon>Usitatibacteraceae</taxon>
        <taxon>Usitatibacter</taxon>
    </lineage>
</organism>
<dbReference type="RefSeq" id="WP_171094456.1">
    <property type="nucleotide sequence ID" value="NZ_CP053069.1"/>
</dbReference>
<dbReference type="Pfam" id="PF01337">
    <property type="entry name" value="Barstar"/>
    <property type="match status" value="1"/>
</dbReference>
<dbReference type="KEGG" id="uru:DSM104443_03425"/>
<dbReference type="SUPFAM" id="SSF52038">
    <property type="entry name" value="Barstar-related"/>
    <property type="match status" value="1"/>
</dbReference>
<evidence type="ECO:0000313" key="3">
    <source>
        <dbReference type="EMBL" id="QJR12339.1"/>
    </source>
</evidence>
<dbReference type="InterPro" id="IPR035905">
    <property type="entry name" value="Barstar-like_sf"/>
</dbReference>
<reference evidence="3 4" key="1">
    <citation type="submission" date="2020-04" db="EMBL/GenBank/DDBJ databases">
        <title>Usitatibacter rugosus gen. nov., sp. nov. and Usitatibacter palustris sp. nov., novel members of Usitatibacteraceae fam. nov. within the order Nitrosomonadales isolated from soil.</title>
        <authorList>
            <person name="Huber K.J."/>
            <person name="Neumann-Schaal M."/>
            <person name="Geppert A."/>
            <person name="Luckner M."/>
            <person name="Wanner G."/>
            <person name="Overmann J."/>
        </authorList>
    </citation>
    <scope>NUCLEOTIDE SEQUENCE [LARGE SCALE GENOMIC DNA]</scope>
    <source>
        <strain evidence="3 4">0125_3</strain>
    </source>
</reference>
<evidence type="ECO:0000256" key="1">
    <source>
        <dbReference type="ARBA" id="ARBA00006845"/>
    </source>
</evidence>
<evidence type="ECO:0000259" key="2">
    <source>
        <dbReference type="Pfam" id="PF01337"/>
    </source>
</evidence>
<dbReference type="EMBL" id="CP053069">
    <property type="protein sequence ID" value="QJR12339.1"/>
    <property type="molecule type" value="Genomic_DNA"/>
</dbReference>
<gene>
    <name evidence="3" type="ORF">DSM104443_03425</name>
</gene>
<dbReference type="Proteomes" id="UP000501534">
    <property type="component" value="Chromosome"/>
</dbReference>
<comment type="similarity">
    <text evidence="1">Belongs to the barstar family.</text>
</comment>
<sequence>MANAALESLLGEDRGGVFFLPGNVAPKAVQQSAKAAGFAFFHIEGKSIERKEQLMNAVATALRLPKHFGDNWDALEECLVDLDWAGSAGVVIYYDHIDGLLTTHPDQFETLVEICRDAVASWKEDDTAFVVLFSGEKAPKGVSKLSSKEE</sequence>
<accession>A0A6M4GYK0</accession>
<dbReference type="AlphaFoldDB" id="A0A6M4GYK0"/>
<protein>
    <recommendedName>
        <fullName evidence="2">Barstar (barnase inhibitor) domain-containing protein</fullName>
    </recommendedName>
</protein>
<dbReference type="InterPro" id="IPR000468">
    <property type="entry name" value="Barstar"/>
</dbReference>
<dbReference type="Gene3D" id="3.30.370.10">
    <property type="entry name" value="Barstar-like"/>
    <property type="match status" value="1"/>
</dbReference>
<evidence type="ECO:0000313" key="4">
    <source>
        <dbReference type="Proteomes" id="UP000501534"/>
    </source>
</evidence>